<gene>
    <name evidence="4" type="ORF">IC610_13585</name>
</gene>
<protein>
    <submittedName>
        <fullName evidence="4">T9SS type A sorting domain-containing protein</fullName>
    </submittedName>
</protein>
<dbReference type="PANTHER" id="PTHR40274:SF3">
    <property type="entry name" value="VIRGINIAMYCIN B LYASE"/>
    <property type="match status" value="1"/>
</dbReference>
<dbReference type="RefSeq" id="WP_191737361.1">
    <property type="nucleotide sequence ID" value="NZ_JACYFS010000004.1"/>
</dbReference>
<reference evidence="4 5" key="1">
    <citation type="submission" date="2020-09" db="EMBL/GenBank/DDBJ databases">
        <title>Genome seq and assembly of Chryseobacterium sp.</title>
        <authorList>
            <person name="Chhetri G."/>
        </authorList>
    </citation>
    <scope>NUCLEOTIDE SEQUENCE [LARGE SCALE GENOMIC DNA]</scope>
    <source>
        <strain evidence="4 5">GCR10</strain>
    </source>
</reference>
<dbReference type="Pfam" id="PF18962">
    <property type="entry name" value="Por_Secre_tail"/>
    <property type="match status" value="1"/>
</dbReference>
<keyword evidence="1 2" id="KW-0732">Signal</keyword>
<keyword evidence="5" id="KW-1185">Reference proteome</keyword>
<dbReference type="Proteomes" id="UP000637299">
    <property type="component" value="Unassembled WGS sequence"/>
</dbReference>
<evidence type="ECO:0000313" key="4">
    <source>
        <dbReference type="EMBL" id="MBD8083447.1"/>
    </source>
</evidence>
<proteinExistence type="predicted"/>
<evidence type="ECO:0000259" key="3">
    <source>
        <dbReference type="Pfam" id="PF18962"/>
    </source>
</evidence>
<feature type="chain" id="PRO_5046855924" evidence="2">
    <location>
        <begin position="20"/>
        <end position="388"/>
    </location>
</feature>
<comment type="caution">
    <text evidence="4">The sequence shown here is derived from an EMBL/GenBank/DDBJ whole genome shotgun (WGS) entry which is preliminary data.</text>
</comment>
<feature type="signal peptide" evidence="2">
    <location>
        <begin position="1"/>
        <end position="19"/>
    </location>
</feature>
<dbReference type="InterPro" id="IPR051344">
    <property type="entry name" value="Vgb"/>
</dbReference>
<accession>A0ABR8ZDT5</accession>
<dbReference type="SUPFAM" id="SSF63829">
    <property type="entry name" value="Calcium-dependent phosphotriesterase"/>
    <property type="match status" value="1"/>
</dbReference>
<dbReference type="PANTHER" id="PTHR40274">
    <property type="entry name" value="VIRGINIAMYCIN B LYASE"/>
    <property type="match status" value="1"/>
</dbReference>
<sequence>MKKLLFPIVLLLLGNTVNAQQDFFALAGKDSPRIEFSDIRAMNTDGSSGTQIFTSVSQSEVFSQNSRTKVAEDKTSYGNSQAMNLAALATDLSQENLIYMPMFSSNIYVLNQKTKQITLVENGVAKVTSCDINSHITRMTLGYDGAVYALNNAGTQLLQISKKNGQFSVLDLGIVKDAASNGKNSFTAMETGFGGDMISDAEGNLYVFAASGNVFKVSPKNLEAYFLGKISGLPENYSVNGAAVNSKGKIVVASAKGNALFEVNFESLEANQLAGETNLHIYDLASKYFLNDRKAVETTPIINAEIYPTRVDENFIYVNLNQTKIKGNIKVDIFDLSGKNVLSRKISVKDGNLNEKIELSNLSQGAYLVSIFDNSGKVIASKKVLKTK</sequence>
<feature type="domain" description="Secretion system C-terminal sorting" evidence="3">
    <location>
        <begin position="306"/>
        <end position="384"/>
    </location>
</feature>
<organism evidence="4 5">
    <name type="scientific">Chryseobacterium caseinilyticum</name>
    <dbReference type="NCBI Taxonomy" id="2771428"/>
    <lineage>
        <taxon>Bacteria</taxon>
        <taxon>Pseudomonadati</taxon>
        <taxon>Bacteroidota</taxon>
        <taxon>Flavobacteriia</taxon>
        <taxon>Flavobacteriales</taxon>
        <taxon>Weeksellaceae</taxon>
        <taxon>Chryseobacterium group</taxon>
        <taxon>Chryseobacterium</taxon>
    </lineage>
</organism>
<dbReference type="NCBIfam" id="TIGR04183">
    <property type="entry name" value="Por_Secre_tail"/>
    <property type="match status" value="1"/>
</dbReference>
<evidence type="ECO:0000256" key="1">
    <source>
        <dbReference type="ARBA" id="ARBA00022729"/>
    </source>
</evidence>
<evidence type="ECO:0000313" key="5">
    <source>
        <dbReference type="Proteomes" id="UP000637299"/>
    </source>
</evidence>
<name>A0ABR8ZDT5_9FLAO</name>
<evidence type="ECO:0000256" key="2">
    <source>
        <dbReference type="SAM" id="SignalP"/>
    </source>
</evidence>
<dbReference type="EMBL" id="JACYFS010000004">
    <property type="protein sequence ID" value="MBD8083447.1"/>
    <property type="molecule type" value="Genomic_DNA"/>
</dbReference>
<dbReference type="InterPro" id="IPR026444">
    <property type="entry name" value="Secre_tail"/>
</dbReference>